<name>A0A1H1LWH2_9FLAO</name>
<keyword evidence="1" id="KW-0812">Transmembrane</keyword>
<evidence type="ECO:0000313" key="2">
    <source>
        <dbReference type="EMBL" id="SDR78405.1"/>
    </source>
</evidence>
<dbReference type="RefSeq" id="WP_092443204.1">
    <property type="nucleotide sequence ID" value="NZ_LT629774.1"/>
</dbReference>
<dbReference type="SUPFAM" id="SSF49785">
    <property type="entry name" value="Galactose-binding domain-like"/>
    <property type="match status" value="1"/>
</dbReference>
<proteinExistence type="predicted"/>
<sequence length="411" mass="47808">MTSITKIVIGLCVGFTTLSFAQMKHYGYKRSLQNVSNDWHQLTIPEAVFGKLNSEMSDLRIYGITAQTDTIEAPYVLKALSEKIEYKALPFKIINKTKGEKGHYFTFQLNSEALINHIELDFKRSNFDWKIELQGSQNQQEWFTILEDYRILSIKNQSTNFKFTTLEFPDSKFKYYRLIVKDNEPPQLESAQLSNYQTIAGHYTTYNLKKLETTDDKTLKNTIINLELEKAVPLSQLHINVSNTFDYYRPFKIEYRRDSTLTEKGFKYHYKTITSGTLNSMEQNLFKFPSTIAKHLRVTIYNDNNQPLRIADVSAKGYQFQLIVRFTEPAIYMLVYGYPSAREPVYDIAKFETNIPEELIALEVGKEDVILHSLDPKVQPLFENSYWLWAIIGVVILLLGGFTLKMLKTMR</sequence>
<evidence type="ECO:0008006" key="4">
    <source>
        <dbReference type="Google" id="ProtNLM"/>
    </source>
</evidence>
<feature type="transmembrane region" description="Helical" evidence="1">
    <location>
        <begin position="386"/>
        <end position="407"/>
    </location>
</feature>
<dbReference type="STRING" id="1249933.SAMN04489797_0112"/>
<evidence type="ECO:0000256" key="1">
    <source>
        <dbReference type="SAM" id="Phobius"/>
    </source>
</evidence>
<dbReference type="InterPro" id="IPR025060">
    <property type="entry name" value="DUF3999"/>
</dbReference>
<organism evidence="2 3">
    <name type="scientific">Winogradskyella sediminis</name>
    <dbReference type="NCBI Taxonomy" id="1382466"/>
    <lineage>
        <taxon>Bacteria</taxon>
        <taxon>Pseudomonadati</taxon>
        <taxon>Bacteroidota</taxon>
        <taxon>Flavobacteriia</taxon>
        <taxon>Flavobacteriales</taxon>
        <taxon>Flavobacteriaceae</taxon>
        <taxon>Winogradskyella</taxon>
    </lineage>
</organism>
<dbReference type="EMBL" id="LT629774">
    <property type="protein sequence ID" value="SDR78405.1"/>
    <property type="molecule type" value="Genomic_DNA"/>
</dbReference>
<dbReference type="Proteomes" id="UP000198963">
    <property type="component" value="Chromosome I"/>
</dbReference>
<keyword evidence="1" id="KW-0472">Membrane</keyword>
<dbReference type="Pfam" id="PF13163">
    <property type="entry name" value="DUF3999"/>
    <property type="match status" value="1"/>
</dbReference>
<evidence type="ECO:0000313" key="3">
    <source>
        <dbReference type="Proteomes" id="UP000198963"/>
    </source>
</evidence>
<gene>
    <name evidence="2" type="ORF">SAMN04489797_0112</name>
</gene>
<keyword evidence="1" id="KW-1133">Transmembrane helix</keyword>
<dbReference type="InterPro" id="IPR008979">
    <property type="entry name" value="Galactose-bd-like_sf"/>
</dbReference>
<dbReference type="AlphaFoldDB" id="A0A1H1LWH2"/>
<dbReference type="Gene3D" id="2.60.120.260">
    <property type="entry name" value="Galactose-binding domain-like"/>
    <property type="match status" value="2"/>
</dbReference>
<reference evidence="2 3" key="1">
    <citation type="submission" date="2016-10" db="EMBL/GenBank/DDBJ databases">
        <authorList>
            <person name="Varghese N."/>
            <person name="Submissions S."/>
        </authorList>
    </citation>
    <scope>NUCLEOTIDE SEQUENCE [LARGE SCALE GENOMIC DNA]</scope>
    <source>
        <strain evidence="2 3">RHA_55</strain>
    </source>
</reference>
<protein>
    <recommendedName>
        <fullName evidence="4">DUF3999 domain-containing protein</fullName>
    </recommendedName>
</protein>
<keyword evidence="3" id="KW-1185">Reference proteome</keyword>
<accession>A0A1H1LWH2</accession>